<evidence type="ECO:0000313" key="4">
    <source>
        <dbReference type="EMBL" id="TWO73414.1"/>
    </source>
</evidence>
<protein>
    <submittedName>
        <fullName evidence="4">Diguanylate cyclase</fullName>
    </submittedName>
</protein>
<dbReference type="Proteomes" id="UP000318199">
    <property type="component" value="Unassembled WGS sequence"/>
</dbReference>
<dbReference type="Gene3D" id="3.30.70.270">
    <property type="match status" value="1"/>
</dbReference>
<dbReference type="SMART" id="SM00267">
    <property type="entry name" value="GGDEF"/>
    <property type="match status" value="1"/>
</dbReference>
<feature type="transmembrane region" description="Helical" evidence="2">
    <location>
        <begin position="69"/>
        <end position="87"/>
    </location>
</feature>
<feature type="transmembrane region" description="Helical" evidence="2">
    <location>
        <begin position="6"/>
        <end position="29"/>
    </location>
</feature>
<keyword evidence="2" id="KW-0812">Transmembrane</keyword>
<dbReference type="AlphaFoldDB" id="A0A562ZYR0"/>
<proteinExistence type="predicted"/>
<keyword evidence="2" id="KW-0472">Membrane</keyword>
<feature type="transmembrane region" description="Helical" evidence="2">
    <location>
        <begin position="157"/>
        <end position="180"/>
    </location>
</feature>
<reference evidence="4 5" key="1">
    <citation type="submission" date="2019-07" db="EMBL/GenBank/DDBJ databases">
        <title>Caenimonas sedimenti sp. nov., isolated from activated sludge.</title>
        <authorList>
            <person name="Xu J."/>
        </authorList>
    </citation>
    <scope>NUCLEOTIDE SEQUENCE [LARGE SCALE GENOMIC DNA]</scope>
    <source>
        <strain evidence="4 5">HX-9-20</strain>
    </source>
</reference>
<accession>A0A562ZYR0</accession>
<feature type="transmembrane region" description="Helical" evidence="2">
    <location>
        <begin position="129"/>
        <end position="150"/>
    </location>
</feature>
<dbReference type="InterPro" id="IPR029787">
    <property type="entry name" value="Nucleotide_cyclase"/>
</dbReference>
<feature type="transmembrane region" description="Helical" evidence="2">
    <location>
        <begin position="99"/>
        <end position="123"/>
    </location>
</feature>
<keyword evidence="2" id="KW-1133">Transmembrane helix</keyword>
<evidence type="ECO:0000256" key="2">
    <source>
        <dbReference type="SAM" id="Phobius"/>
    </source>
</evidence>
<dbReference type="OrthoDB" id="8874189at2"/>
<dbReference type="EMBL" id="VOBQ01000001">
    <property type="protein sequence ID" value="TWO73414.1"/>
    <property type="molecule type" value="Genomic_DNA"/>
</dbReference>
<organism evidence="4 5">
    <name type="scientific">Caenimonas sedimenti</name>
    <dbReference type="NCBI Taxonomy" id="2596921"/>
    <lineage>
        <taxon>Bacteria</taxon>
        <taxon>Pseudomonadati</taxon>
        <taxon>Pseudomonadota</taxon>
        <taxon>Betaproteobacteria</taxon>
        <taxon>Burkholderiales</taxon>
        <taxon>Comamonadaceae</taxon>
        <taxon>Caenimonas</taxon>
    </lineage>
</organism>
<feature type="region of interest" description="Disordered" evidence="1">
    <location>
        <begin position="387"/>
        <end position="427"/>
    </location>
</feature>
<evidence type="ECO:0000256" key="1">
    <source>
        <dbReference type="SAM" id="MobiDB-lite"/>
    </source>
</evidence>
<name>A0A562ZYR0_9BURK</name>
<dbReference type="InterPro" id="IPR043128">
    <property type="entry name" value="Rev_trsase/Diguanyl_cyclase"/>
</dbReference>
<gene>
    <name evidence="4" type="ORF">FN976_00790</name>
</gene>
<feature type="transmembrane region" description="Helical" evidence="2">
    <location>
        <begin position="186"/>
        <end position="207"/>
    </location>
</feature>
<dbReference type="InterPro" id="IPR000160">
    <property type="entry name" value="GGDEF_dom"/>
</dbReference>
<evidence type="ECO:0000313" key="5">
    <source>
        <dbReference type="Proteomes" id="UP000318199"/>
    </source>
</evidence>
<feature type="transmembrane region" description="Helical" evidence="2">
    <location>
        <begin position="41"/>
        <end position="63"/>
    </location>
</feature>
<keyword evidence="5" id="KW-1185">Reference proteome</keyword>
<sequence>MSVLEVAIWSGAAGAITLVVLICLSDWILLRTMATAQGTAYNLATLAFVLLLSGVAQAIFPAMDPEAAHIAKVLIGPLCVGLGNYWVRAWLSARHRDRLMDICLLGGGALAPVAALVCLLLPLQQQLPASAALVLLNSGMVLWMAVRAWLLGDALALGIAIGGVFMLPAVGGLYAVALGLPGLGPAWQALIALTSVLCISVIGFMLWKRNQHARRTRGFEQVQSQFDPVTKLPGGLPFVQQLLRALERRRLTRRDGAVLAVILFAPEKIVAQTGAAGLNEVYLHLAQRLQKQVGVVNPVGRYWDRCFVALVETIHAPAALRTLGLRVASSLRRPMQVTAADGRNVQVRLDVGIGVVHLDRETAAADDVLHEAQRLAEAARAMASRAAVRDPATGETVPVEHARLGPRRPGRFGPELRHVMPGHRARA</sequence>
<dbReference type="SUPFAM" id="SSF55073">
    <property type="entry name" value="Nucleotide cyclase"/>
    <property type="match status" value="1"/>
</dbReference>
<evidence type="ECO:0000259" key="3">
    <source>
        <dbReference type="SMART" id="SM00267"/>
    </source>
</evidence>
<feature type="domain" description="GGDEF" evidence="3">
    <location>
        <begin position="215"/>
        <end position="389"/>
    </location>
</feature>
<dbReference type="Pfam" id="PF00990">
    <property type="entry name" value="GGDEF"/>
    <property type="match status" value="1"/>
</dbReference>
<comment type="caution">
    <text evidence="4">The sequence shown here is derived from an EMBL/GenBank/DDBJ whole genome shotgun (WGS) entry which is preliminary data.</text>
</comment>
<dbReference type="RefSeq" id="WP_145889981.1">
    <property type="nucleotide sequence ID" value="NZ_VOBQ01000001.1"/>
</dbReference>